<evidence type="ECO:0000313" key="7">
    <source>
        <dbReference type="EMBL" id="CAB4818293.1"/>
    </source>
</evidence>
<gene>
    <name evidence="7" type="ORF">UFOPK3181_00042</name>
</gene>
<name>A0A6J6ZCR6_9ZZZZ</name>
<dbReference type="PANTHER" id="PTHR32322">
    <property type="entry name" value="INNER MEMBRANE TRANSPORTER"/>
    <property type="match status" value="1"/>
</dbReference>
<feature type="transmembrane region" description="Helical" evidence="5">
    <location>
        <begin position="33"/>
        <end position="52"/>
    </location>
</feature>
<evidence type="ECO:0000259" key="6">
    <source>
        <dbReference type="Pfam" id="PF00892"/>
    </source>
</evidence>
<keyword evidence="2 5" id="KW-0812">Transmembrane</keyword>
<feature type="transmembrane region" description="Helical" evidence="5">
    <location>
        <begin position="7"/>
        <end position="27"/>
    </location>
</feature>
<feature type="transmembrane region" description="Helical" evidence="5">
    <location>
        <begin position="91"/>
        <end position="110"/>
    </location>
</feature>
<comment type="subcellular location">
    <subcellularLocation>
        <location evidence="1">Membrane</location>
        <topology evidence="1">Multi-pass membrane protein</topology>
    </subcellularLocation>
</comment>
<feature type="transmembrane region" description="Helical" evidence="5">
    <location>
        <begin position="241"/>
        <end position="259"/>
    </location>
</feature>
<evidence type="ECO:0000256" key="5">
    <source>
        <dbReference type="SAM" id="Phobius"/>
    </source>
</evidence>
<accession>A0A6J6ZCR6</accession>
<protein>
    <submittedName>
        <fullName evidence="7">Unannotated protein</fullName>
    </submittedName>
</protein>
<feature type="transmembrane region" description="Helical" evidence="5">
    <location>
        <begin position="265"/>
        <end position="282"/>
    </location>
</feature>
<proteinExistence type="predicted"/>
<sequence length="291" mass="31415">MNKRGLALFICNSFIWGVPFWLTKYLLTEFSPSTIVFLRAGIAAAVLLPFTLHSGDFQKALRSWRWVLVFALAQMTIPWGLASIAQQHLDSAFTGLMMTAIPIIGLFYAFSSGEKKVLTRQGTAGLLIGLLGISALIGLDSLKSQINLLAVAMVLLSTCGYAYAPRVVNRKLKEVPSLGAVSLTVLITSLAWSIPGITTWPQHGVHIRIVIAALVLGVICTALAFWIFFELIKEVGPLLTTYLAFTNPLVAVLVGVIIAKEPITVGILVSFPLIVTGTYLALSARAKTAFV</sequence>
<feature type="transmembrane region" description="Helical" evidence="5">
    <location>
        <begin position="122"/>
        <end position="139"/>
    </location>
</feature>
<evidence type="ECO:0000256" key="2">
    <source>
        <dbReference type="ARBA" id="ARBA00022692"/>
    </source>
</evidence>
<keyword evidence="3 5" id="KW-1133">Transmembrane helix</keyword>
<feature type="transmembrane region" description="Helical" evidence="5">
    <location>
        <begin position="175"/>
        <end position="194"/>
    </location>
</feature>
<evidence type="ECO:0000256" key="1">
    <source>
        <dbReference type="ARBA" id="ARBA00004141"/>
    </source>
</evidence>
<dbReference type="InterPro" id="IPR037185">
    <property type="entry name" value="EmrE-like"/>
</dbReference>
<dbReference type="InterPro" id="IPR050638">
    <property type="entry name" value="AA-Vitamin_Transporters"/>
</dbReference>
<dbReference type="PANTHER" id="PTHR32322:SF9">
    <property type="entry name" value="AMINO-ACID METABOLITE EFFLUX PUMP-RELATED"/>
    <property type="match status" value="1"/>
</dbReference>
<feature type="domain" description="EamA" evidence="6">
    <location>
        <begin position="149"/>
        <end position="282"/>
    </location>
</feature>
<feature type="transmembrane region" description="Helical" evidence="5">
    <location>
        <begin position="145"/>
        <end position="163"/>
    </location>
</feature>
<evidence type="ECO:0000256" key="4">
    <source>
        <dbReference type="ARBA" id="ARBA00023136"/>
    </source>
</evidence>
<feature type="transmembrane region" description="Helical" evidence="5">
    <location>
        <begin position="206"/>
        <end position="229"/>
    </location>
</feature>
<evidence type="ECO:0000256" key="3">
    <source>
        <dbReference type="ARBA" id="ARBA00022989"/>
    </source>
</evidence>
<dbReference type="AlphaFoldDB" id="A0A6J6ZCR6"/>
<dbReference type="EMBL" id="CAFABG010000001">
    <property type="protein sequence ID" value="CAB4818293.1"/>
    <property type="molecule type" value="Genomic_DNA"/>
</dbReference>
<feature type="domain" description="EamA" evidence="6">
    <location>
        <begin position="4"/>
        <end position="135"/>
    </location>
</feature>
<organism evidence="7">
    <name type="scientific">freshwater metagenome</name>
    <dbReference type="NCBI Taxonomy" id="449393"/>
    <lineage>
        <taxon>unclassified sequences</taxon>
        <taxon>metagenomes</taxon>
        <taxon>ecological metagenomes</taxon>
    </lineage>
</organism>
<feature type="transmembrane region" description="Helical" evidence="5">
    <location>
        <begin position="64"/>
        <end position="85"/>
    </location>
</feature>
<reference evidence="7" key="1">
    <citation type="submission" date="2020-05" db="EMBL/GenBank/DDBJ databases">
        <authorList>
            <person name="Chiriac C."/>
            <person name="Salcher M."/>
            <person name="Ghai R."/>
            <person name="Kavagutti S V."/>
        </authorList>
    </citation>
    <scope>NUCLEOTIDE SEQUENCE</scope>
</reference>
<dbReference type="GO" id="GO:0016020">
    <property type="term" value="C:membrane"/>
    <property type="evidence" value="ECO:0007669"/>
    <property type="project" value="UniProtKB-SubCell"/>
</dbReference>
<keyword evidence="4 5" id="KW-0472">Membrane</keyword>
<dbReference type="InterPro" id="IPR000620">
    <property type="entry name" value="EamA_dom"/>
</dbReference>
<dbReference type="Pfam" id="PF00892">
    <property type="entry name" value="EamA"/>
    <property type="match status" value="2"/>
</dbReference>
<dbReference type="SUPFAM" id="SSF103481">
    <property type="entry name" value="Multidrug resistance efflux transporter EmrE"/>
    <property type="match status" value="2"/>
</dbReference>